<organism evidence="1 3">
    <name type="scientific">Pseudoalteromonas luteoviolacea</name>
    <dbReference type="NCBI Taxonomy" id="43657"/>
    <lineage>
        <taxon>Bacteria</taxon>
        <taxon>Pseudomonadati</taxon>
        <taxon>Pseudomonadota</taxon>
        <taxon>Gammaproteobacteria</taxon>
        <taxon>Alteromonadales</taxon>
        <taxon>Pseudoalteromonadaceae</taxon>
        <taxon>Pseudoalteromonas</taxon>
    </lineage>
</organism>
<dbReference type="EMBL" id="JWIC01000007">
    <property type="protein sequence ID" value="KID56388.1"/>
    <property type="molecule type" value="Genomic_DNA"/>
</dbReference>
<reference evidence="1 3" key="1">
    <citation type="submission" date="2014-12" db="EMBL/GenBank/DDBJ databases">
        <title>Draft Genome Sequence of Pseudoalteromonas luteoviolacea HI1.</title>
        <authorList>
            <person name="Asahina A.Y."/>
            <person name="Hadfield M.G."/>
        </authorList>
    </citation>
    <scope>NUCLEOTIDE SEQUENCE [LARGE SCALE GENOMIC DNA]</scope>
    <source>
        <strain evidence="1 3">HI1</strain>
    </source>
</reference>
<accession>A0A0C1QKX3</accession>
<sequence>MSQIVSGTSFPAIRGTQAKTEYYIVMCPLKRLNKIFTFDESKLPVDQRAQRIINEERIPDIANYILDNRDNYVFSALTACISGASEFVPIGESKHEQKIGTLLIDEDAELFITDGQHRNAAILEAIKADPSLADESISVVFFSNKTLEERQRIFKDLNLYPVKTDSSLSITYDDKPDAILSKTVVFRSEQFTKLVHMEKSNLGVRSKKLVSHSAINKATKYLLGTINQKNYESLIPTATEFWHEVLNNMPAWQLVCEDKASGGDLRDESIHAHAVTLHALGMLGAYLLKHDPQWQKTLKGLSDINWSRSNNAWRGRCVNNNAMTNNRKAAELTCIKIKEFLNVTLTNKEQSAEQAFQGANND</sequence>
<dbReference type="NCBIfam" id="TIGR03233">
    <property type="entry name" value="DNA_S_dndB"/>
    <property type="match status" value="1"/>
</dbReference>
<evidence type="ECO:0000313" key="2">
    <source>
        <dbReference type="EMBL" id="KID56388.1"/>
    </source>
</evidence>
<dbReference type="EMBL" id="JWIC01000007">
    <property type="protein sequence ID" value="KID55667.1"/>
    <property type="molecule type" value="Genomic_DNA"/>
</dbReference>
<dbReference type="AlphaFoldDB" id="A0A0C1QKX3"/>
<dbReference type="OrthoDB" id="3524978at2"/>
<evidence type="ECO:0000313" key="1">
    <source>
        <dbReference type="EMBL" id="KID55667.1"/>
    </source>
</evidence>
<dbReference type="Pfam" id="PF14072">
    <property type="entry name" value="DndB"/>
    <property type="match status" value="1"/>
</dbReference>
<proteinExistence type="predicted"/>
<dbReference type="RefSeq" id="WP_039610245.1">
    <property type="nucleotide sequence ID" value="NZ_JWIC01000007.1"/>
</dbReference>
<gene>
    <name evidence="1" type="ORF">JF50_14835</name>
    <name evidence="2" type="ORF">JF50_19425</name>
</gene>
<dbReference type="InterPro" id="IPR017642">
    <property type="entry name" value="DNA_S_mod_DndB"/>
</dbReference>
<comment type="caution">
    <text evidence="1">The sequence shown here is derived from an EMBL/GenBank/DDBJ whole genome shotgun (WGS) entry which is preliminary data.</text>
</comment>
<dbReference type="InterPro" id="IPR017601">
    <property type="entry name" value="DGQHR-contain_dom"/>
</dbReference>
<protein>
    <submittedName>
        <fullName evidence="1">Peptidase</fullName>
    </submittedName>
</protein>
<name>A0A0C1QKX3_9GAMM</name>
<dbReference type="NCBIfam" id="TIGR03187">
    <property type="entry name" value="DGQHR"/>
    <property type="match status" value="1"/>
</dbReference>
<dbReference type="Proteomes" id="UP000031327">
    <property type="component" value="Unassembled WGS sequence"/>
</dbReference>
<evidence type="ECO:0000313" key="3">
    <source>
        <dbReference type="Proteomes" id="UP000031327"/>
    </source>
</evidence>
<dbReference type="CDD" id="cd16412">
    <property type="entry name" value="dndB"/>
    <property type="match status" value="1"/>
</dbReference>